<evidence type="ECO:0000313" key="3">
    <source>
        <dbReference type="Proteomes" id="UP000034740"/>
    </source>
</evidence>
<evidence type="ECO:0000313" key="2">
    <source>
        <dbReference type="EMBL" id="KKW35935.1"/>
    </source>
</evidence>
<reference evidence="2 3" key="1">
    <citation type="journal article" date="2015" name="Nature">
        <title>rRNA introns, odd ribosomes, and small enigmatic genomes across a large radiation of phyla.</title>
        <authorList>
            <person name="Brown C.T."/>
            <person name="Hug L.A."/>
            <person name="Thomas B.C."/>
            <person name="Sharon I."/>
            <person name="Castelle C.J."/>
            <person name="Singh A."/>
            <person name="Wilkins M.J."/>
            <person name="Williams K.H."/>
            <person name="Banfield J.F."/>
        </authorList>
    </citation>
    <scope>NUCLEOTIDE SEQUENCE [LARGE SCALE GENOMIC DNA]</scope>
</reference>
<feature type="transmembrane region" description="Helical" evidence="1">
    <location>
        <begin position="71"/>
        <end position="94"/>
    </location>
</feature>
<keyword evidence="1" id="KW-0472">Membrane</keyword>
<evidence type="ECO:0000256" key="1">
    <source>
        <dbReference type="SAM" id="Phobius"/>
    </source>
</evidence>
<keyword evidence="1" id="KW-0812">Transmembrane</keyword>
<protein>
    <submittedName>
        <fullName evidence="2">Uncharacterized protein</fullName>
    </submittedName>
</protein>
<gene>
    <name evidence="2" type="ORF">UY83_C0002G0092</name>
</gene>
<organism evidence="2 3">
    <name type="scientific">Candidatus Adlerbacteria bacterium GW2011_GWA1_54_10</name>
    <dbReference type="NCBI Taxonomy" id="1618605"/>
    <lineage>
        <taxon>Bacteria</taxon>
        <taxon>Candidatus Adleribacteriota</taxon>
    </lineage>
</organism>
<proteinExistence type="predicted"/>
<dbReference type="EMBL" id="LCRO01000002">
    <property type="protein sequence ID" value="KKW35935.1"/>
    <property type="molecule type" value="Genomic_DNA"/>
</dbReference>
<dbReference type="Proteomes" id="UP000034740">
    <property type="component" value="Unassembled WGS sequence"/>
</dbReference>
<feature type="transmembrane region" description="Helical" evidence="1">
    <location>
        <begin position="38"/>
        <end position="62"/>
    </location>
</feature>
<comment type="caution">
    <text evidence="2">The sequence shown here is derived from an EMBL/GenBank/DDBJ whole genome shotgun (WGS) entry which is preliminary data.</text>
</comment>
<feature type="transmembrane region" description="Helical" evidence="1">
    <location>
        <begin position="14"/>
        <end position="32"/>
    </location>
</feature>
<accession>A0A0G1XYG0</accession>
<dbReference type="AlphaFoldDB" id="A0A0G1XYG0"/>
<sequence length="103" mass="11838">MEITQNIKQKTKNFQFLILSCLLILAVLVPWWPLAVAAVAFATLSGNFLFALFFALAVDILWGEPTNALRFLYFPLAVFTLLLAVSRALAWKYFFDRRLPRKL</sequence>
<name>A0A0G1XYG0_9BACT</name>
<keyword evidence="1" id="KW-1133">Transmembrane helix</keyword>